<reference evidence="1 2" key="1">
    <citation type="submission" date="2019-06" db="EMBL/GenBank/DDBJ databases">
        <authorList>
            <person name="Kincaid V.D."/>
            <person name="Fuller A."/>
            <person name="Hodges K."/>
            <person name="Bansal M."/>
            <person name="Essig J."/>
            <person name="Johnson A."/>
        </authorList>
    </citation>
    <scope>NUCLEOTIDE SEQUENCE [LARGE SCALE GENOMIC DNA]</scope>
</reference>
<protein>
    <submittedName>
        <fullName evidence="1">Uncharacterized protein</fullName>
    </submittedName>
</protein>
<keyword evidence="2" id="KW-1185">Reference proteome</keyword>
<organism evidence="1 2">
    <name type="scientific">Achromobacter phage Motura</name>
    <dbReference type="NCBI Taxonomy" id="2591403"/>
    <lineage>
        <taxon>Viruses</taxon>
        <taxon>Duplodnaviria</taxon>
        <taxon>Heunggongvirae</taxon>
        <taxon>Uroviricota</taxon>
        <taxon>Caudoviricetes</taxon>
        <taxon>Moturavirus</taxon>
        <taxon>Moturavirus motura</taxon>
    </lineage>
</organism>
<name>A0A514CSF4_9CAUD</name>
<accession>A0A514CSF4</accession>
<dbReference type="KEGG" id="vg:56136207"/>
<proteinExistence type="predicted"/>
<dbReference type="EMBL" id="MN094788">
    <property type="protein sequence ID" value="QDH83406.1"/>
    <property type="molecule type" value="Genomic_DNA"/>
</dbReference>
<evidence type="ECO:0000313" key="2">
    <source>
        <dbReference type="Proteomes" id="UP000320799"/>
    </source>
</evidence>
<dbReference type="Proteomes" id="UP000320799">
    <property type="component" value="Segment"/>
</dbReference>
<dbReference type="GeneID" id="56136207"/>
<dbReference type="RefSeq" id="YP_009903931.1">
    <property type="nucleotide sequence ID" value="NC_049849.1"/>
</dbReference>
<evidence type="ECO:0000313" key="1">
    <source>
        <dbReference type="EMBL" id="QDH83406.1"/>
    </source>
</evidence>
<sequence length="235" mass="26449">MILKAWGVLSHSPLVLSNALRSLGVSHSVIDTEQKIPVERRYDGLCAVQPAWPVIVDSITKVSKLSIIPDDPKILFVFDSRAALLQTNLKPLVLNDLMPDVQRALHINGSHEFKLVKREPSLLEFIDMATKPSVLRTLQTAWCKINPYAYRKEVQEAIILYIEGSRSFKATKAVLEKNLRAEAMLPTLKSDECAALIEAVRLYKAGANLDQICEHFNMESFDITYIVSARKKYAN</sequence>